<dbReference type="PANTHER" id="PTHR32332:SF34">
    <property type="entry name" value="2-NITROPROPANE DIOXYGENASE FAMILY, PUTATIVE-RELATED"/>
    <property type="match status" value="1"/>
</dbReference>
<evidence type="ECO:0000256" key="2">
    <source>
        <dbReference type="ARBA" id="ARBA00022643"/>
    </source>
</evidence>
<dbReference type="Pfam" id="PF03060">
    <property type="entry name" value="NMO"/>
    <property type="match status" value="1"/>
</dbReference>
<evidence type="ECO:0000313" key="5">
    <source>
        <dbReference type="Proteomes" id="UP001610335"/>
    </source>
</evidence>
<evidence type="ECO:0008006" key="6">
    <source>
        <dbReference type="Google" id="ProtNLM"/>
    </source>
</evidence>
<keyword evidence="3" id="KW-0560">Oxidoreductase</keyword>
<dbReference type="Gene3D" id="3.20.20.70">
    <property type="entry name" value="Aldolase class I"/>
    <property type="match status" value="1"/>
</dbReference>
<dbReference type="InterPro" id="IPR004136">
    <property type="entry name" value="NMO"/>
</dbReference>
<dbReference type="PANTHER" id="PTHR32332">
    <property type="entry name" value="2-NITROPROPANE DIOXYGENASE"/>
    <property type="match status" value="1"/>
</dbReference>
<evidence type="ECO:0000313" key="4">
    <source>
        <dbReference type="EMBL" id="KAL2834509.1"/>
    </source>
</evidence>
<evidence type="ECO:0000256" key="1">
    <source>
        <dbReference type="ARBA" id="ARBA00022630"/>
    </source>
</evidence>
<dbReference type="CDD" id="cd04730">
    <property type="entry name" value="NPD_like"/>
    <property type="match status" value="1"/>
</dbReference>
<sequence>MYTNSVLQTDYPWTKTPLVASAPMLNIAMAPLAVSVSAAGGLGFLAGGFDVSALESNLEEAVHLIKQSSAPIQETYASTAVLPIGVGFLNWGADLPKSIAAIEKYRPCAAWLFGPRSIPDDLRPWVEQVRAVTEGKTKIWVQVGTVAEAVAVAEALNPDVLVVQGADAGGHGLAQSASVITLVPEVKDVLTTRQVKNDIPLLAAGGIVDGRGMAASLALGASGVAMGTRFLASSEAKIARGYQDEVLRVSDGGSNTSRSKVYDRARGILSWPVQYDGRGVINKSYIDSAEGGMSDEENRALYKEELKKGDLGWGPNGRLTTYAGTGVGLVKTKLPAGEIITNMIQEAKAILQQLKA</sequence>
<reference evidence="4 5" key="1">
    <citation type="submission" date="2024-07" db="EMBL/GenBank/DDBJ databases">
        <title>Section-level genome sequencing and comparative genomics of Aspergillus sections Usti and Cavernicolus.</title>
        <authorList>
            <consortium name="Lawrence Berkeley National Laboratory"/>
            <person name="Nybo J.L."/>
            <person name="Vesth T.C."/>
            <person name="Theobald S."/>
            <person name="Frisvad J.C."/>
            <person name="Larsen T.O."/>
            <person name="Kjaerboelling I."/>
            <person name="Rothschild-Mancinelli K."/>
            <person name="Lyhne E.K."/>
            <person name="Kogle M.E."/>
            <person name="Barry K."/>
            <person name="Clum A."/>
            <person name="Na H."/>
            <person name="Ledsgaard L."/>
            <person name="Lin J."/>
            <person name="Lipzen A."/>
            <person name="Kuo A."/>
            <person name="Riley R."/>
            <person name="Mondo S."/>
            <person name="LaButti K."/>
            <person name="Haridas S."/>
            <person name="Pangalinan J."/>
            <person name="Salamov A.A."/>
            <person name="Simmons B.A."/>
            <person name="Magnuson J.K."/>
            <person name="Chen J."/>
            <person name="Drula E."/>
            <person name="Henrissat B."/>
            <person name="Wiebenga A."/>
            <person name="Lubbers R.J."/>
            <person name="Gomes A.C."/>
            <person name="Makela M.R."/>
            <person name="Stajich J."/>
            <person name="Grigoriev I.V."/>
            <person name="Mortensen U.H."/>
            <person name="De vries R.P."/>
            <person name="Baker S.E."/>
            <person name="Andersen M.R."/>
        </authorList>
    </citation>
    <scope>NUCLEOTIDE SEQUENCE [LARGE SCALE GENOMIC DNA]</scope>
    <source>
        <strain evidence="4 5">CBS 600.67</strain>
    </source>
</reference>
<keyword evidence="2" id="KW-0288">FMN</keyword>
<dbReference type="InterPro" id="IPR013785">
    <property type="entry name" value="Aldolase_TIM"/>
</dbReference>
<dbReference type="SUPFAM" id="SSF51412">
    <property type="entry name" value="Inosine monophosphate dehydrogenase (IMPDH)"/>
    <property type="match status" value="1"/>
</dbReference>
<dbReference type="EMBL" id="JBFXLS010000002">
    <property type="protein sequence ID" value="KAL2834509.1"/>
    <property type="molecule type" value="Genomic_DNA"/>
</dbReference>
<evidence type="ECO:0000256" key="3">
    <source>
        <dbReference type="ARBA" id="ARBA00023002"/>
    </source>
</evidence>
<keyword evidence="5" id="KW-1185">Reference proteome</keyword>
<name>A0ABR4J4N5_9EURO</name>
<proteinExistence type="predicted"/>
<comment type="caution">
    <text evidence="4">The sequence shown here is derived from an EMBL/GenBank/DDBJ whole genome shotgun (WGS) entry which is preliminary data.</text>
</comment>
<protein>
    <recommendedName>
        <fullName evidence="6">Nitronate monooxygenase domain-containing protein</fullName>
    </recommendedName>
</protein>
<dbReference type="Proteomes" id="UP001610335">
    <property type="component" value="Unassembled WGS sequence"/>
</dbReference>
<keyword evidence="1" id="KW-0285">Flavoprotein</keyword>
<gene>
    <name evidence="4" type="ORF">BDW59DRAFT_137985</name>
</gene>
<accession>A0ABR4J4N5</accession>
<organism evidence="4 5">
    <name type="scientific">Aspergillus cavernicola</name>
    <dbReference type="NCBI Taxonomy" id="176166"/>
    <lineage>
        <taxon>Eukaryota</taxon>
        <taxon>Fungi</taxon>
        <taxon>Dikarya</taxon>
        <taxon>Ascomycota</taxon>
        <taxon>Pezizomycotina</taxon>
        <taxon>Eurotiomycetes</taxon>
        <taxon>Eurotiomycetidae</taxon>
        <taxon>Eurotiales</taxon>
        <taxon>Aspergillaceae</taxon>
        <taxon>Aspergillus</taxon>
        <taxon>Aspergillus subgen. Nidulantes</taxon>
    </lineage>
</organism>